<reference evidence="3" key="1">
    <citation type="submission" date="2020-01" db="EMBL/GenBank/DDBJ databases">
        <title>Caldichromatium gen. nov., sp. nov., a thermophilic purple sulfur bacterium member of the family Chromatiaceae isolated from Nakabusa hot spring, Japan.</title>
        <authorList>
            <person name="Saini M.K."/>
            <person name="Hanada S."/>
            <person name="Tank M."/>
        </authorList>
    </citation>
    <scope>NUCLEOTIDE SEQUENCE [LARGE SCALE GENOMIC DNA]</scope>
    <source>
        <strain evidence="3">No.7</strain>
    </source>
</reference>
<evidence type="ECO:0000313" key="2">
    <source>
        <dbReference type="EMBL" id="QIK37009.1"/>
    </source>
</evidence>
<dbReference type="RefSeq" id="WP_166269707.1">
    <property type="nucleotide sequence ID" value="NZ_CP048029.1"/>
</dbReference>
<feature type="signal peptide" evidence="1">
    <location>
        <begin position="1"/>
        <end position="18"/>
    </location>
</feature>
<protein>
    <submittedName>
        <fullName evidence="2">Uncharacterized protein</fullName>
    </submittedName>
</protein>
<dbReference type="Proteomes" id="UP000502699">
    <property type="component" value="Chromosome"/>
</dbReference>
<dbReference type="KEGG" id="cjap:GWK36_02230"/>
<proteinExistence type="predicted"/>
<name>A0A6G7VAB7_9GAMM</name>
<feature type="chain" id="PRO_5026157957" evidence="1">
    <location>
        <begin position="19"/>
        <end position="261"/>
    </location>
</feature>
<dbReference type="EMBL" id="CP048029">
    <property type="protein sequence ID" value="QIK37009.1"/>
    <property type="molecule type" value="Genomic_DNA"/>
</dbReference>
<sequence length="261" mass="28060">MLAALILAACAAPCPLSAPINPPETQIAPDLISDPPPAAGSSGALAAGEYGMLYFSGHQGTRIATDLALNRLYEDALPGYGLYTFVLPGSKDAHSAAGDRLRQRELLRLIETYASDSEEQDKAPRPDSHVFVVPVRARSLDAPLAELLAAELGGLMRRELAGILRQRGHGQWAMRLERNPGPFLVSAPEPRLIPDRGGMPRLLIDLSGMGFEVLYDLVDRYDQDLPAGLGGRPEALMALRTQLSTLPAWSQLGPQARLITP</sequence>
<keyword evidence="3" id="KW-1185">Reference proteome</keyword>
<gene>
    <name evidence="2" type="ORF">GWK36_02230</name>
</gene>
<evidence type="ECO:0000256" key="1">
    <source>
        <dbReference type="SAM" id="SignalP"/>
    </source>
</evidence>
<keyword evidence="1" id="KW-0732">Signal</keyword>
<evidence type="ECO:0000313" key="3">
    <source>
        <dbReference type="Proteomes" id="UP000502699"/>
    </source>
</evidence>
<dbReference type="AlphaFoldDB" id="A0A6G7VAB7"/>
<organism evidence="2 3">
    <name type="scientific">Caldichromatium japonicum</name>
    <dbReference type="NCBI Taxonomy" id="2699430"/>
    <lineage>
        <taxon>Bacteria</taxon>
        <taxon>Pseudomonadati</taxon>
        <taxon>Pseudomonadota</taxon>
        <taxon>Gammaproteobacteria</taxon>
        <taxon>Chromatiales</taxon>
        <taxon>Chromatiaceae</taxon>
        <taxon>Caldichromatium</taxon>
    </lineage>
</organism>
<accession>A0A6G7VAB7</accession>